<feature type="region of interest" description="Disordered" evidence="1">
    <location>
        <begin position="1"/>
        <end position="24"/>
    </location>
</feature>
<dbReference type="InterPro" id="IPR004252">
    <property type="entry name" value="Probable_transposase_24"/>
</dbReference>
<sequence length="195" mass="22707">MKSMQNRANRCSRKFKPHRAGSNSIATIRQKLSKKLGRDVSEVEAWVHSHKGSNPEDHTSLNTEEATACLERYREKALELNGPEFDCLHSPVDVRALYQCSCGRPHDKWTIFNGIVNDREALPELKKSRACVMAAKRQRQLEEERARKEAHESHLAKEYAQRMFDWGTECILMPNEWHGHIYAPYKKNELNDYKK</sequence>
<evidence type="ECO:0000256" key="1">
    <source>
        <dbReference type="SAM" id="MobiDB-lite"/>
    </source>
</evidence>
<evidence type="ECO:0000313" key="3">
    <source>
        <dbReference type="Proteomes" id="UP000275267"/>
    </source>
</evidence>
<feature type="compositionally biased region" description="Basic residues" evidence="1">
    <location>
        <begin position="10"/>
        <end position="19"/>
    </location>
</feature>
<name>A0A3L6QUZ3_PANMI</name>
<dbReference type="AlphaFoldDB" id="A0A3L6QUZ3"/>
<protein>
    <recommendedName>
        <fullName evidence="4">Transposon protein, putative, CACTA, En/Spm sub-class</fullName>
    </recommendedName>
</protein>
<dbReference type="Proteomes" id="UP000275267">
    <property type="component" value="Unassembled WGS sequence"/>
</dbReference>
<dbReference type="PANTHER" id="PTHR33157">
    <property type="entry name" value="AUTONOMOUS TRANSPOSABLE ELEMENT EN-1 MOSAIC PROTEIN-RELATED"/>
    <property type="match status" value="1"/>
</dbReference>
<dbReference type="InterPro" id="IPR039266">
    <property type="entry name" value="EN-1/SPM"/>
</dbReference>
<evidence type="ECO:0008006" key="4">
    <source>
        <dbReference type="Google" id="ProtNLM"/>
    </source>
</evidence>
<accession>A0A3L6QUZ3</accession>
<keyword evidence="3" id="KW-1185">Reference proteome</keyword>
<dbReference type="GO" id="GO:0032196">
    <property type="term" value="P:transposition"/>
    <property type="evidence" value="ECO:0007669"/>
    <property type="project" value="InterPro"/>
</dbReference>
<dbReference type="PANTHER" id="PTHR33157:SF8">
    <property type="entry name" value="OS11G0485000 PROTEIN"/>
    <property type="match status" value="1"/>
</dbReference>
<evidence type="ECO:0000313" key="2">
    <source>
        <dbReference type="EMBL" id="RLM86565.1"/>
    </source>
</evidence>
<dbReference type="EMBL" id="PQIB02000011">
    <property type="protein sequence ID" value="RLM86565.1"/>
    <property type="molecule type" value="Genomic_DNA"/>
</dbReference>
<organism evidence="2 3">
    <name type="scientific">Panicum miliaceum</name>
    <name type="common">Proso millet</name>
    <name type="synonym">Broomcorn millet</name>
    <dbReference type="NCBI Taxonomy" id="4540"/>
    <lineage>
        <taxon>Eukaryota</taxon>
        <taxon>Viridiplantae</taxon>
        <taxon>Streptophyta</taxon>
        <taxon>Embryophyta</taxon>
        <taxon>Tracheophyta</taxon>
        <taxon>Spermatophyta</taxon>
        <taxon>Magnoliopsida</taxon>
        <taxon>Liliopsida</taxon>
        <taxon>Poales</taxon>
        <taxon>Poaceae</taxon>
        <taxon>PACMAD clade</taxon>
        <taxon>Panicoideae</taxon>
        <taxon>Panicodae</taxon>
        <taxon>Paniceae</taxon>
        <taxon>Panicinae</taxon>
        <taxon>Panicum</taxon>
        <taxon>Panicum sect. Panicum</taxon>
    </lineage>
</organism>
<gene>
    <name evidence="2" type="ORF">C2845_PM04G24650</name>
</gene>
<dbReference type="OrthoDB" id="691307at2759"/>
<proteinExistence type="predicted"/>
<reference evidence="3" key="1">
    <citation type="journal article" date="2019" name="Nat. Commun.">
        <title>The genome of broomcorn millet.</title>
        <authorList>
            <person name="Zou C."/>
            <person name="Miki D."/>
            <person name="Li D."/>
            <person name="Tang Q."/>
            <person name="Xiao L."/>
            <person name="Rajput S."/>
            <person name="Deng P."/>
            <person name="Jia W."/>
            <person name="Huang R."/>
            <person name="Zhang M."/>
            <person name="Sun Y."/>
            <person name="Hu J."/>
            <person name="Fu X."/>
            <person name="Schnable P.S."/>
            <person name="Li F."/>
            <person name="Zhang H."/>
            <person name="Feng B."/>
            <person name="Zhu X."/>
            <person name="Liu R."/>
            <person name="Schnable J.C."/>
            <person name="Zhu J.-K."/>
            <person name="Zhang H."/>
        </authorList>
    </citation>
    <scope>NUCLEOTIDE SEQUENCE [LARGE SCALE GENOMIC DNA]</scope>
</reference>
<dbReference type="Pfam" id="PF03004">
    <property type="entry name" value="Transposase_24"/>
    <property type="match status" value="1"/>
</dbReference>
<comment type="caution">
    <text evidence="2">The sequence shown here is derived from an EMBL/GenBank/DDBJ whole genome shotgun (WGS) entry which is preliminary data.</text>
</comment>